<name>A0A1H7IYK3_9SPHI</name>
<dbReference type="EMBL" id="FNZR01000002">
    <property type="protein sequence ID" value="SEK67488.1"/>
    <property type="molecule type" value="Genomic_DNA"/>
</dbReference>
<sequence>MKRSGIANLPLHHGYVPVWLAERMAKLGLVITEHILQDFGKEEYLKRLSDPFWFQSLGCVMGMDWHSSGITTSVLGALKKAVNPLSKELGIYICGGKGRHSKNTPQELYLYSDKHGLDGAGLARVSKLVAKVDNSAIQDGYQLYLHTFIVSDEGGWTVVQQGMKDADATARRYHWYSDGFTSFTEQPHSGICGVNQGKIIDMTALEAKPTKTAILNLCTEKPTAVLAELSTLSMPNRHYVTANDINLKRLGAMLWLTHEKRPADFDELLLLQGMGARTLQSLALVSEVIYGTPTRFDDPARFSFAHGGKDGHPFPVPTKVYDETIDILHKAVQQSKLGLNDKKQAIQALSNLAFRAEEDFIAKDNLDELLERERGNAWRYGGKTVLGDSMPPVNKQLRLFD</sequence>
<keyword evidence="2" id="KW-1185">Reference proteome</keyword>
<organism evidence="1 2">
    <name type="scientific">Parapedobacter koreensis</name>
    <dbReference type="NCBI Taxonomy" id="332977"/>
    <lineage>
        <taxon>Bacteria</taxon>
        <taxon>Pseudomonadati</taxon>
        <taxon>Bacteroidota</taxon>
        <taxon>Sphingobacteriia</taxon>
        <taxon>Sphingobacteriales</taxon>
        <taxon>Sphingobacteriaceae</taxon>
        <taxon>Parapedobacter</taxon>
    </lineage>
</organism>
<dbReference type="PANTHER" id="PTHR38597">
    <property type="entry name" value="BLL3834 PROTEIN"/>
    <property type="match status" value="1"/>
</dbReference>
<evidence type="ECO:0008006" key="3">
    <source>
        <dbReference type="Google" id="ProtNLM"/>
    </source>
</evidence>
<protein>
    <recommendedName>
        <fullName evidence="3">DUF763 domain-containing protein</fullName>
    </recommendedName>
</protein>
<dbReference type="Pfam" id="PF05559">
    <property type="entry name" value="DUF763"/>
    <property type="match status" value="1"/>
</dbReference>
<gene>
    <name evidence="1" type="ORF">SAMN05421740_102404</name>
</gene>
<dbReference type="RefSeq" id="WP_090603577.1">
    <property type="nucleotide sequence ID" value="NZ_FNZR01000002.1"/>
</dbReference>
<dbReference type="InterPro" id="IPR008482">
    <property type="entry name" value="DUF763"/>
</dbReference>
<dbReference type="STRING" id="332977.SAMN05421740_102404"/>
<accession>A0A1H7IYK3</accession>
<dbReference type="Proteomes" id="UP000198916">
    <property type="component" value="Unassembled WGS sequence"/>
</dbReference>
<evidence type="ECO:0000313" key="2">
    <source>
        <dbReference type="Proteomes" id="UP000198916"/>
    </source>
</evidence>
<proteinExistence type="predicted"/>
<evidence type="ECO:0000313" key="1">
    <source>
        <dbReference type="EMBL" id="SEK67488.1"/>
    </source>
</evidence>
<reference evidence="2" key="1">
    <citation type="submission" date="2016-10" db="EMBL/GenBank/DDBJ databases">
        <authorList>
            <person name="Varghese N."/>
            <person name="Submissions S."/>
        </authorList>
    </citation>
    <scope>NUCLEOTIDE SEQUENCE [LARGE SCALE GENOMIC DNA]</scope>
    <source>
        <strain evidence="2">Jip14</strain>
    </source>
</reference>
<dbReference type="AlphaFoldDB" id="A0A1H7IYK3"/>
<dbReference type="PANTHER" id="PTHR38597:SF1">
    <property type="entry name" value="BLL3834 PROTEIN"/>
    <property type="match status" value="1"/>
</dbReference>
<dbReference type="OrthoDB" id="9802662at2"/>